<feature type="domain" description="LysM" evidence="3">
    <location>
        <begin position="471"/>
        <end position="516"/>
    </location>
</feature>
<dbReference type="GO" id="GO:0016798">
    <property type="term" value="F:hydrolase activity, acting on glycosyl bonds"/>
    <property type="evidence" value="ECO:0007669"/>
    <property type="project" value="UniProtKB-KW"/>
</dbReference>
<accession>A0A7R6SWS9</accession>
<feature type="domain" description="LysM" evidence="3">
    <location>
        <begin position="409"/>
        <end position="453"/>
    </location>
</feature>
<dbReference type="Proteomes" id="UP000595332">
    <property type="component" value="Chromosome"/>
</dbReference>
<name>A0A7R6SWS9_9GAMM</name>
<gene>
    <name evidence="4" type="primary">mltD</name>
    <name evidence="4" type="ORF">NEJAP_2172</name>
</gene>
<dbReference type="GO" id="GO:0016020">
    <property type="term" value="C:membrane"/>
    <property type="evidence" value="ECO:0007669"/>
    <property type="project" value="InterPro"/>
</dbReference>
<evidence type="ECO:0000313" key="4">
    <source>
        <dbReference type="EMBL" id="BBB30120.1"/>
    </source>
</evidence>
<dbReference type="SMART" id="SM00257">
    <property type="entry name" value="LysM"/>
    <property type="match status" value="3"/>
</dbReference>
<evidence type="ECO:0000259" key="3">
    <source>
        <dbReference type="PROSITE" id="PS51782"/>
    </source>
</evidence>
<evidence type="ECO:0000256" key="1">
    <source>
        <dbReference type="ARBA" id="ARBA00007734"/>
    </source>
</evidence>
<dbReference type="EC" id="3.2.1.-" evidence="4"/>
<dbReference type="PROSITE" id="PS00922">
    <property type="entry name" value="TRANSGLYCOSYLASE"/>
    <property type="match status" value="1"/>
</dbReference>
<dbReference type="GO" id="GO:0000270">
    <property type="term" value="P:peptidoglycan metabolic process"/>
    <property type="evidence" value="ECO:0007669"/>
    <property type="project" value="InterPro"/>
</dbReference>
<proteinExistence type="inferred from homology"/>
<comment type="similarity">
    <text evidence="1">Belongs to the transglycosylase Slt family.</text>
</comment>
<evidence type="ECO:0000256" key="2">
    <source>
        <dbReference type="SAM" id="MobiDB-lite"/>
    </source>
</evidence>
<dbReference type="InterPro" id="IPR000189">
    <property type="entry name" value="Transglyc_AS"/>
</dbReference>
<protein>
    <submittedName>
        <fullName evidence="4">Membrane-bound lytic murein transglycosylase D</fullName>
        <ecNumber evidence="4">3.2.1.-</ecNumber>
    </submittedName>
</protein>
<dbReference type="InterPro" id="IPR008258">
    <property type="entry name" value="Transglycosylase_SLT_dom_1"/>
</dbReference>
<keyword evidence="4" id="KW-0326">Glycosidase</keyword>
<dbReference type="Gene3D" id="3.10.350.10">
    <property type="entry name" value="LysM domain"/>
    <property type="match status" value="3"/>
</dbReference>
<dbReference type="SUPFAM" id="SSF54106">
    <property type="entry name" value="LysM domain"/>
    <property type="match status" value="3"/>
</dbReference>
<evidence type="ECO:0000313" key="5">
    <source>
        <dbReference type="Proteomes" id="UP000595332"/>
    </source>
</evidence>
<dbReference type="KEGG" id="njp:NEJAP_2172"/>
<dbReference type="PANTHER" id="PTHR33734:SF22">
    <property type="entry name" value="MEMBRANE-BOUND LYTIC MUREIN TRANSGLYCOSYLASE D"/>
    <property type="match status" value="1"/>
</dbReference>
<feature type="domain" description="LysM" evidence="3">
    <location>
        <begin position="342"/>
        <end position="385"/>
    </location>
</feature>
<dbReference type="AlphaFoldDB" id="A0A7R6SWS9"/>
<reference evidence="4 5" key="1">
    <citation type="journal article" date="2008" name="Int. J. Syst. Evol. Microbiol.">
        <title>Neptunomonas japonica sp. nov., an Osedax japonicus symbiont-like bacterium isolated from sediment adjacent to sperm whale carcasses off Kagoshima, Japan.</title>
        <authorList>
            <person name="Miyazaki M."/>
            <person name="Nogi Y."/>
            <person name="Fujiwara Y."/>
            <person name="Kawato M."/>
            <person name="Kubokawa K."/>
            <person name="Horikoshi K."/>
        </authorList>
    </citation>
    <scope>NUCLEOTIDE SEQUENCE [LARGE SCALE GENOMIC DNA]</scope>
    <source>
        <strain evidence="4 5">JAMM 1380</strain>
    </source>
</reference>
<dbReference type="CDD" id="cd16894">
    <property type="entry name" value="MltD-like"/>
    <property type="match status" value="1"/>
</dbReference>
<feature type="compositionally biased region" description="Polar residues" evidence="2">
    <location>
        <begin position="27"/>
        <end position="47"/>
    </location>
</feature>
<feature type="region of interest" description="Disordered" evidence="2">
    <location>
        <begin position="27"/>
        <end position="51"/>
    </location>
</feature>
<dbReference type="PANTHER" id="PTHR33734">
    <property type="entry name" value="LYSM DOMAIN-CONTAINING GPI-ANCHORED PROTEIN 2"/>
    <property type="match status" value="1"/>
</dbReference>
<dbReference type="GO" id="GO:0008932">
    <property type="term" value="F:lytic endotransglycosylase activity"/>
    <property type="evidence" value="ECO:0007669"/>
    <property type="project" value="TreeGrafter"/>
</dbReference>
<keyword evidence="4" id="KW-0378">Hydrolase</keyword>
<dbReference type="InterPro" id="IPR018392">
    <property type="entry name" value="LysM"/>
</dbReference>
<dbReference type="SUPFAM" id="SSF53955">
    <property type="entry name" value="Lysozyme-like"/>
    <property type="match status" value="1"/>
</dbReference>
<dbReference type="CDD" id="cd00118">
    <property type="entry name" value="LysM"/>
    <property type="match status" value="3"/>
</dbReference>
<dbReference type="EMBL" id="AP014546">
    <property type="protein sequence ID" value="BBB30120.1"/>
    <property type="molecule type" value="Genomic_DNA"/>
</dbReference>
<keyword evidence="5" id="KW-1185">Reference proteome</keyword>
<dbReference type="InterPro" id="IPR036779">
    <property type="entry name" value="LysM_dom_sf"/>
</dbReference>
<sequence>MSRCLIASMLIVSSLITGCQTVQKNDMATAQPKPSATPQKTPSTAFSDNHETYPELQSLPSYSQAPDDLWELTRQHFQLTNEAQHDAVDIQIGWYSKYPGHMRRITENAARYYHYVLNEVLKRDLPAEIALLPAVESRYDPQAYSSGHAAGIWQFIPSTAKYRGIKRNRWYDGRKDILDSTHFALDYLEHLNKRFKGDWLLTMAAYNAGGGTVSKAMRKNREAGKPTDFWSLKLPRETRLYVPRILAIASFVRSPDLYNMDLPAIENEPYFSVIKTEGQINLVQAASVSGIRLAELQQLNPGLLRKVSAPSGPHRLLVPEKQSQDLHAVMNELTSLSRSQWVEYTIKSGDSLSVIAERFETPVSMIKHANQLASNKLRAGKTLLIPQDAIFTPSATPKNQTTRRTATISQYKVKAGDTLWAIAQRYQTNTKELAQWNNLQSGSTLKIGQKLRIGALPANFSNDEALALQKIAYKVRSGDSLSVIANRYNINVADIREWNNLRSDSIIIKPGQQLKLFLSDTRIVQN</sequence>
<dbReference type="PROSITE" id="PS51782">
    <property type="entry name" value="LYSM"/>
    <property type="match status" value="3"/>
</dbReference>
<organism evidence="4 5">
    <name type="scientific">Neptunomonas japonica JAMM 1380</name>
    <dbReference type="NCBI Taxonomy" id="1441457"/>
    <lineage>
        <taxon>Bacteria</taxon>
        <taxon>Pseudomonadati</taxon>
        <taxon>Pseudomonadota</taxon>
        <taxon>Gammaproteobacteria</taxon>
        <taxon>Oceanospirillales</taxon>
        <taxon>Oceanospirillaceae</taxon>
        <taxon>Neptunomonas</taxon>
    </lineage>
</organism>
<dbReference type="Gene3D" id="1.10.530.10">
    <property type="match status" value="1"/>
</dbReference>
<dbReference type="RefSeq" id="WP_201347332.1">
    <property type="nucleotide sequence ID" value="NZ_AP014546.1"/>
</dbReference>
<dbReference type="Pfam" id="PF01464">
    <property type="entry name" value="SLT"/>
    <property type="match status" value="1"/>
</dbReference>
<dbReference type="InterPro" id="IPR023346">
    <property type="entry name" value="Lysozyme-like_dom_sf"/>
</dbReference>
<dbReference type="Pfam" id="PF01476">
    <property type="entry name" value="LysM"/>
    <property type="match status" value="3"/>
</dbReference>
<dbReference type="PROSITE" id="PS51257">
    <property type="entry name" value="PROKAR_LIPOPROTEIN"/>
    <property type="match status" value="1"/>
</dbReference>